<dbReference type="InterPro" id="IPR001242">
    <property type="entry name" value="Condensation_dom"/>
</dbReference>
<reference evidence="5" key="1">
    <citation type="submission" date="2017-04" db="EMBL/GenBank/DDBJ databases">
        <authorList>
            <person name="Varghese N."/>
            <person name="Submissions S."/>
        </authorList>
    </citation>
    <scope>NUCLEOTIDE SEQUENCE [LARGE SCALE GENOMIC DNA]</scope>
    <source>
        <strain evidence="5">RKEM611</strain>
    </source>
</reference>
<dbReference type="InterPro" id="IPR009081">
    <property type="entry name" value="PP-bd_ACP"/>
</dbReference>
<dbReference type="SUPFAM" id="SSF47336">
    <property type="entry name" value="ACP-like"/>
    <property type="match status" value="1"/>
</dbReference>
<dbReference type="InterPro" id="IPR020845">
    <property type="entry name" value="AMP-binding_CS"/>
</dbReference>
<dbReference type="PROSITE" id="PS50075">
    <property type="entry name" value="CARRIER"/>
    <property type="match status" value="1"/>
</dbReference>
<dbReference type="Pfam" id="PF13193">
    <property type="entry name" value="AMP-binding_C"/>
    <property type="match status" value="1"/>
</dbReference>
<dbReference type="AlphaFoldDB" id="A0A1Y6BNQ3"/>
<dbReference type="InterPro" id="IPR000873">
    <property type="entry name" value="AMP-dep_synth/lig_dom"/>
</dbReference>
<proteinExistence type="predicted"/>
<evidence type="ECO:0000256" key="2">
    <source>
        <dbReference type="ARBA" id="ARBA00022553"/>
    </source>
</evidence>
<dbReference type="InterPro" id="IPR036736">
    <property type="entry name" value="ACP-like_sf"/>
</dbReference>
<dbReference type="PANTHER" id="PTHR45527">
    <property type="entry name" value="NONRIBOSOMAL PEPTIDE SYNTHETASE"/>
    <property type="match status" value="1"/>
</dbReference>
<organism evidence="4 5">
    <name type="scientific">Pseudobacteriovorax antillogorgiicola</name>
    <dbReference type="NCBI Taxonomy" id="1513793"/>
    <lineage>
        <taxon>Bacteria</taxon>
        <taxon>Pseudomonadati</taxon>
        <taxon>Bdellovibrionota</taxon>
        <taxon>Oligoflexia</taxon>
        <taxon>Oligoflexales</taxon>
        <taxon>Pseudobacteriovoracaceae</taxon>
        <taxon>Pseudobacteriovorax</taxon>
    </lineage>
</organism>
<evidence type="ECO:0000313" key="4">
    <source>
        <dbReference type="EMBL" id="SMF13201.1"/>
    </source>
</evidence>
<evidence type="ECO:0000256" key="1">
    <source>
        <dbReference type="ARBA" id="ARBA00022450"/>
    </source>
</evidence>
<dbReference type="GO" id="GO:0005737">
    <property type="term" value="C:cytoplasm"/>
    <property type="evidence" value="ECO:0007669"/>
    <property type="project" value="TreeGrafter"/>
</dbReference>
<evidence type="ECO:0000259" key="3">
    <source>
        <dbReference type="PROSITE" id="PS50075"/>
    </source>
</evidence>
<dbReference type="Gene3D" id="3.30.559.30">
    <property type="entry name" value="Nonribosomal peptide synthetase, condensation domain"/>
    <property type="match status" value="2"/>
</dbReference>
<dbReference type="Gene3D" id="1.10.1200.10">
    <property type="entry name" value="ACP-like"/>
    <property type="match status" value="1"/>
</dbReference>
<dbReference type="InterPro" id="IPR045851">
    <property type="entry name" value="AMP-bd_C_sf"/>
</dbReference>
<dbReference type="SUPFAM" id="SSF52777">
    <property type="entry name" value="CoA-dependent acyltransferases"/>
    <property type="match status" value="3"/>
</dbReference>
<protein>
    <submittedName>
        <fullName evidence="4">Amino acid adenylation domain-containing protein</fullName>
    </submittedName>
</protein>
<dbReference type="EMBL" id="FWZT01000005">
    <property type="protein sequence ID" value="SMF13201.1"/>
    <property type="molecule type" value="Genomic_DNA"/>
</dbReference>
<feature type="domain" description="Carrier" evidence="3">
    <location>
        <begin position="1160"/>
        <end position="1238"/>
    </location>
</feature>
<dbReference type="GO" id="GO:0043041">
    <property type="term" value="P:amino acid activation for nonribosomal peptide biosynthetic process"/>
    <property type="evidence" value="ECO:0007669"/>
    <property type="project" value="TreeGrafter"/>
</dbReference>
<dbReference type="Pfam" id="PF00550">
    <property type="entry name" value="PP-binding"/>
    <property type="match status" value="1"/>
</dbReference>
<dbReference type="Gene3D" id="3.40.50.980">
    <property type="match status" value="2"/>
</dbReference>
<evidence type="ECO:0000313" key="5">
    <source>
        <dbReference type="Proteomes" id="UP000192907"/>
    </source>
</evidence>
<keyword evidence="5" id="KW-1185">Reference proteome</keyword>
<dbReference type="Proteomes" id="UP000192907">
    <property type="component" value="Unassembled WGS sequence"/>
</dbReference>
<dbReference type="InterPro" id="IPR025110">
    <property type="entry name" value="AMP-bd_C"/>
</dbReference>
<dbReference type="STRING" id="1513793.SAMN06296036_105219"/>
<gene>
    <name evidence="4" type="ORF">SAMN06296036_105219</name>
</gene>
<dbReference type="RefSeq" id="WP_159455250.1">
    <property type="nucleotide sequence ID" value="NZ_FWZT01000005.1"/>
</dbReference>
<dbReference type="Pfam" id="PF00668">
    <property type="entry name" value="Condensation"/>
    <property type="match status" value="1"/>
</dbReference>
<dbReference type="Gene3D" id="3.30.300.30">
    <property type="match status" value="1"/>
</dbReference>
<dbReference type="Pfam" id="PF00501">
    <property type="entry name" value="AMP-binding"/>
    <property type="match status" value="1"/>
</dbReference>
<dbReference type="GO" id="GO:0031177">
    <property type="term" value="F:phosphopantetheine binding"/>
    <property type="evidence" value="ECO:0007669"/>
    <property type="project" value="TreeGrafter"/>
</dbReference>
<keyword evidence="1" id="KW-0596">Phosphopantetheine</keyword>
<dbReference type="NCBIfam" id="TIGR01733">
    <property type="entry name" value="AA-adenyl-dom"/>
    <property type="match status" value="1"/>
</dbReference>
<dbReference type="GO" id="GO:0044550">
    <property type="term" value="P:secondary metabolite biosynthetic process"/>
    <property type="evidence" value="ECO:0007669"/>
    <property type="project" value="TreeGrafter"/>
</dbReference>
<dbReference type="SUPFAM" id="SSF56801">
    <property type="entry name" value="Acetyl-CoA synthetase-like"/>
    <property type="match status" value="1"/>
</dbReference>
<accession>A0A1Y6BNQ3</accession>
<name>A0A1Y6BNQ3_9BACT</name>
<dbReference type="InterPro" id="IPR010071">
    <property type="entry name" value="AA_adenyl_dom"/>
</dbReference>
<dbReference type="GO" id="GO:0003824">
    <property type="term" value="F:catalytic activity"/>
    <property type="evidence" value="ECO:0007669"/>
    <property type="project" value="InterPro"/>
</dbReference>
<dbReference type="InterPro" id="IPR023213">
    <property type="entry name" value="CAT-like_dom_sf"/>
</dbReference>
<dbReference type="PANTHER" id="PTHR45527:SF1">
    <property type="entry name" value="FATTY ACID SYNTHASE"/>
    <property type="match status" value="1"/>
</dbReference>
<dbReference type="PROSITE" id="PS00455">
    <property type="entry name" value="AMP_BINDING"/>
    <property type="match status" value="1"/>
</dbReference>
<dbReference type="FunFam" id="3.30.300.30:FF:000010">
    <property type="entry name" value="Enterobactin synthetase component F"/>
    <property type="match status" value="1"/>
</dbReference>
<sequence length="1243" mass="138695">MDFEDWKPVEFEIEGLHPLDSFRPSTDVEQEVWISEALSQSGAAVFNEMLAIETSQVLDRAIIASTLDYLSQKHHCLRTVFSPDGQWACILQSMPLKLANISCDNRSDVLAHLEQDASQAFDVVNGPLVSWTLATCGVTSIICLKAHHIICDGLSMSRIMADFVSIYECLLSGQDLNLQVLSTTSSEEDSKNFWLTKVQGVRETLRLPYSKSPQYKVSESAKQVDYLIPQDQSNIILDQARKLKCSPTALFVATTQWVLGLIAKQDVFALGVPAVRSGTGGDPEPTGHHTSMVPIPVLLSKNTSFLSLVQEAQSHLLDAAEQGGTTLGAILREHNIEREEGRLPLVNFVINVDPRIPVTIQGEPCNFITIPKAFQAFECFLNIVIEDAGITLECNFQQDLFDSTTIEGLIKEVSKSALDLSQNAEQTWPEQQLNEGRDTLGYWKKRLTPLPEPIDIVPDWPRHRSAEQSYESLDKDIGSQLKSLLGRWHCRSHLPEKFAWISAYARLLSAYSRQDEFLLGVENDDRTWVPLRIKTYRNQTFEELSTSIFKEYESNYEYKISSTTELTDHLATNQVADQNSLWSAAFRTSADSDGILQCDLELTLVKDRILLRYRSDMYGRSTATALLEALETLMIESLKDEHHTLTFSLGKIEKNLLKESPDSLLLDKFKSMVQSQPDHTAMVWQDSILTYRELDLKITGRAYELSRLGISCGSLIGIHLERSDEMVITLFAVLSLGAGYVPLDPLYPRDRLEYMTHQGKLAWVISDNTELWDIPFEGQLINISSLSKGKPEASVISLPKPDQTAYVIYTSGSTGKPKGVEIQHRALAQFIEGMQDRVPIGINDRVLGITTISFDISILEIFMTLAQGATLVLGPGSLATDPEALQALLIKHDISILQATPATWTMLLNHGWQGKSNLRAISGGEALRDDLAKLLVSCTQELWNVYGPTEATVWATASKITKGIDVDIGTALDGYQIAILDDNLNPCPRGMAGTLWISGPALAKGYLYRPDLTAERFQVVPSIGSRAYNTGDLCRINNDGKIQYLRRVDTQVKIRGFRIELGEIESLLAQESGVKEAAVIVREDQPGDQRLTAYITLKAENSKSGSQYFIDYLNQHLPRYMIPNSIEILEHFPLTDSGKIDRKSLPRPKPLIPHADQSPSDLSPMEAHIASLWQKLIGFPAPLQKTDSFFTLGGHSLLAIQFMSHVKEHFNYEIKLRDLLTANLGQIAHAIETIAGQKPRRSR</sequence>
<keyword evidence="2" id="KW-0597">Phosphoprotein</keyword>
<dbReference type="Gene3D" id="3.30.559.10">
    <property type="entry name" value="Chloramphenicol acetyltransferase-like domain"/>
    <property type="match status" value="1"/>
</dbReference>
<dbReference type="Gene3D" id="2.30.38.10">
    <property type="entry name" value="Luciferase, Domain 3"/>
    <property type="match status" value="1"/>
</dbReference>